<sequence>MSFSAAVPAYFWNLRQRTSPHLADPSSQSYEASSFLCTHRI</sequence>
<reference evidence="2" key="2">
    <citation type="submission" date="2019-02" db="EMBL/GenBank/DDBJ databases">
        <title>Granulicella sibirica sp. nov., a psychrotolerant acidobacterium isolated from an organic soil layer in forested tundra, West Siberia.</title>
        <authorList>
            <person name="Oshkin I.Y."/>
            <person name="Kulichevskaya I.S."/>
            <person name="Rijpstra W.I.C."/>
            <person name="Sinninghe Damste J.S."/>
            <person name="Rakitin A.L."/>
            <person name="Ravin N.V."/>
            <person name="Dedysh S.N."/>
        </authorList>
    </citation>
    <scope>NUCLEOTIDE SEQUENCE [LARGE SCALE GENOMIC DNA]</scope>
    <source>
        <strain evidence="2">AF10</strain>
    </source>
</reference>
<dbReference type="EMBL" id="RDSM01000001">
    <property type="protein sequence ID" value="RXH57683.1"/>
    <property type="molecule type" value="Genomic_DNA"/>
</dbReference>
<evidence type="ECO:0000313" key="2">
    <source>
        <dbReference type="Proteomes" id="UP000289437"/>
    </source>
</evidence>
<gene>
    <name evidence="1" type="ORF">GRAN_0993</name>
</gene>
<name>A0A4Q0T257_9BACT</name>
<dbReference type="Proteomes" id="UP000289437">
    <property type="component" value="Unassembled WGS sequence"/>
</dbReference>
<accession>A0A4Q0T257</accession>
<dbReference type="AlphaFoldDB" id="A0A4Q0T257"/>
<keyword evidence="2" id="KW-1185">Reference proteome</keyword>
<evidence type="ECO:0000313" key="1">
    <source>
        <dbReference type="EMBL" id="RXH57683.1"/>
    </source>
</evidence>
<comment type="caution">
    <text evidence="1">The sequence shown here is derived from an EMBL/GenBank/DDBJ whole genome shotgun (WGS) entry which is preliminary data.</text>
</comment>
<protein>
    <submittedName>
        <fullName evidence="1">Uncharacterized protein</fullName>
    </submittedName>
</protein>
<reference evidence="1 2" key="1">
    <citation type="submission" date="2018-11" db="EMBL/GenBank/DDBJ databases">
        <authorList>
            <person name="Mardanov A.V."/>
            <person name="Ravin N.V."/>
            <person name="Dedysh S.N."/>
        </authorList>
    </citation>
    <scope>NUCLEOTIDE SEQUENCE [LARGE SCALE GENOMIC DNA]</scope>
    <source>
        <strain evidence="1 2">AF10</strain>
    </source>
</reference>
<organism evidence="1 2">
    <name type="scientific">Granulicella sibirica</name>
    <dbReference type="NCBI Taxonomy" id="2479048"/>
    <lineage>
        <taxon>Bacteria</taxon>
        <taxon>Pseudomonadati</taxon>
        <taxon>Acidobacteriota</taxon>
        <taxon>Terriglobia</taxon>
        <taxon>Terriglobales</taxon>
        <taxon>Acidobacteriaceae</taxon>
        <taxon>Granulicella</taxon>
    </lineage>
</organism>
<proteinExistence type="predicted"/>